<dbReference type="Pfam" id="PF13469">
    <property type="entry name" value="Sulfotransfer_3"/>
    <property type="match status" value="1"/>
</dbReference>
<dbReference type="RefSeq" id="WP_048598689.1">
    <property type="nucleotide sequence ID" value="NZ_CBFHGK010000002.1"/>
</dbReference>
<dbReference type="STRING" id="282199.GCA_001049735_01347"/>
<dbReference type="PANTHER" id="PTHR12788">
    <property type="entry name" value="PROTEIN-TYROSINE SULFOTRANSFERASE 2"/>
    <property type="match status" value="1"/>
</dbReference>
<dbReference type="PROSITE" id="PS50005">
    <property type="entry name" value="TPR"/>
    <property type="match status" value="2"/>
</dbReference>
<dbReference type="GO" id="GO:0008476">
    <property type="term" value="F:protein-tyrosine sulfotransferase activity"/>
    <property type="evidence" value="ECO:0007669"/>
    <property type="project" value="InterPro"/>
</dbReference>
<keyword evidence="2" id="KW-0802">TPR repeat</keyword>
<keyword evidence="3" id="KW-0449">Lipoprotein</keyword>
<evidence type="ECO:0000313" key="4">
    <source>
        <dbReference type="Proteomes" id="UP000048949"/>
    </source>
</evidence>
<dbReference type="InterPro" id="IPR011990">
    <property type="entry name" value="TPR-like_helical_dom_sf"/>
</dbReference>
<dbReference type="EMBL" id="CVQV01000005">
    <property type="protein sequence ID" value="CRK75304.1"/>
    <property type="molecule type" value="Genomic_DNA"/>
</dbReference>
<dbReference type="SMART" id="SM00028">
    <property type="entry name" value="TPR"/>
    <property type="match status" value="4"/>
</dbReference>
<evidence type="ECO:0000313" key="3">
    <source>
        <dbReference type="EMBL" id="CRK75304.1"/>
    </source>
</evidence>
<organism evidence="3 4">
    <name type="scientific">Nereida ignava</name>
    <dbReference type="NCBI Taxonomy" id="282199"/>
    <lineage>
        <taxon>Bacteria</taxon>
        <taxon>Pseudomonadati</taxon>
        <taxon>Pseudomonadota</taxon>
        <taxon>Alphaproteobacteria</taxon>
        <taxon>Rhodobacterales</taxon>
        <taxon>Roseobacteraceae</taxon>
        <taxon>Nereida</taxon>
    </lineage>
</organism>
<keyword evidence="4" id="KW-1185">Reference proteome</keyword>
<dbReference type="SUPFAM" id="SSF52540">
    <property type="entry name" value="P-loop containing nucleoside triphosphate hydrolases"/>
    <property type="match status" value="1"/>
</dbReference>
<dbReference type="Gene3D" id="1.25.40.10">
    <property type="entry name" value="Tetratricopeptide repeat domain"/>
    <property type="match status" value="1"/>
</dbReference>
<dbReference type="Proteomes" id="UP000048949">
    <property type="component" value="Unassembled WGS sequence"/>
</dbReference>
<dbReference type="InterPro" id="IPR026634">
    <property type="entry name" value="TPST-like"/>
</dbReference>
<dbReference type="AlphaFoldDB" id="A0A0U1NKQ5"/>
<dbReference type="Gene3D" id="3.40.50.300">
    <property type="entry name" value="P-loop containing nucleotide triphosphate hydrolases"/>
    <property type="match status" value="1"/>
</dbReference>
<dbReference type="InterPro" id="IPR027417">
    <property type="entry name" value="P-loop_NTPase"/>
</dbReference>
<dbReference type="SUPFAM" id="SSF48452">
    <property type="entry name" value="TPR-like"/>
    <property type="match status" value="1"/>
</dbReference>
<evidence type="ECO:0000256" key="1">
    <source>
        <dbReference type="ARBA" id="ARBA00022679"/>
    </source>
</evidence>
<feature type="repeat" description="TPR" evidence="2">
    <location>
        <begin position="111"/>
        <end position="144"/>
    </location>
</feature>
<dbReference type="Pfam" id="PF14559">
    <property type="entry name" value="TPR_19"/>
    <property type="match status" value="2"/>
</dbReference>
<sequence>MQRPSEQQLQTAFKSALAAMNAKKFALAAQQFQKILRVVPNHGPPHLHLGTLYTKGGKPDAAVTHLAAAAKQMPKEPAVHMQYGVALGAVGQYNKAVSALGKAEKLAPASVAVLANSAHVYQLMGELKKAEFYLRKALKLQPNDGSLYRLLSIARKFTPDDPYLAKMLAITPEQLANDTDCWELDFAITKALEDTKAYEAAFPYLKRGNDLVAANYPYDPQAWRDQVAQLQSAQSGLDPAAPHPDHIKDAPIFVTGMPRSGTTLIEQIIAAHSDVTSMGETGFASGAVERLLRDGSSYKPVSDVADRLRSDVADKYLADVAARYPAAKRTVDKSIQTYLYLGAIKTIMPNAKFLIVQRDPRDNLLSIYRNLFQAGTHRYAYDFESLADHYLAFRDMVSFWKQQMPDDIYIADYDALVRDPEDKARALIAACGLEWQDQCLEFHKSTGAVKTLSLAQVRQPIYKSSQKAWQRYGDGVMPLLKALEKRGIDVTEWD</sequence>
<gene>
    <name evidence="3" type="ORF">NIG5292_01348</name>
</gene>
<feature type="repeat" description="TPR" evidence="2">
    <location>
        <begin position="77"/>
        <end position="110"/>
    </location>
</feature>
<keyword evidence="1" id="KW-0808">Transferase</keyword>
<accession>A0A0U1NKQ5</accession>
<evidence type="ECO:0000256" key="2">
    <source>
        <dbReference type="PROSITE-ProRule" id="PRU00339"/>
    </source>
</evidence>
<reference evidence="3 4" key="1">
    <citation type="submission" date="2015-04" db="EMBL/GenBank/DDBJ databases">
        <authorList>
            <person name="Syromyatnikov M.Y."/>
            <person name="Popov V.N."/>
        </authorList>
    </citation>
    <scope>NUCLEOTIDE SEQUENCE [LARGE SCALE GENOMIC DNA]</scope>
    <source>
        <strain evidence="3 4">CECT 5292</strain>
    </source>
</reference>
<dbReference type="InterPro" id="IPR019734">
    <property type="entry name" value="TPR_rpt"/>
</dbReference>
<name>A0A0U1NKQ5_9RHOB</name>
<dbReference type="PANTHER" id="PTHR12788:SF10">
    <property type="entry name" value="PROTEIN-TYROSINE SULFOTRANSFERASE"/>
    <property type="match status" value="1"/>
</dbReference>
<proteinExistence type="predicted"/>
<protein>
    <submittedName>
        <fullName evidence="3">Putative PEP-CTERM system TPR-repeat lipoprotein</fullName>
    </submittedName>
</protein>
<dbReference type="OrthoDB" id="9800698at2"/>